<dbReference type="GeneID" id="4960627"/>
<organism evidence="2 3">
    <name type="scientific">Burkholderia phage phi644-2</name>
    <dbReference type="NCBI Taxonomy" id="2881400"/>
    <lineage>
        <taxon>Viruses</taxon>
        <taxon>Duplodnaviria</taxon>
        <taxon>Heunggongvirae</taxon>
        <taxon>Uroviricota</taxon>
        <taxon>Caudoviricetes</taxon>
        <taxon>Stanholtvirus</taxon>
        <taxon>Stanholtvirus sv6442</taxon>
    </lineage>
</organism>
<dbReference type="KEGG" id="vg:4960627"/>
<proteinExistence type="predicted"/>
<evidence type="ECO:0000256" key="1">
    <source>
        <dbReference type="SAM" id="MobiDB-lite"/>
    </source>
</evidence>
<dbReference type="Proteomes" id="UP000002289">
    <property type="component" value="Segment"/>
</dbReference>
<sequence>MPDLARAEAEPLIAMRKILHGDIELTARKNHAGYLAAVLRPEDELGGTLPGMTVEVEMKAAMLIDACRTSATLFVLRQGVKWRVHQIEVQPAHKRSHNAPAGPLYGPHEHRGDEALPLEDVTLSCQTPLSEVFAVFCNRSNISFDGSIQIS</sequence>
<name>A4JX43_9CAUD</name>
<evidence type="ECO:0000313" key="3">
    <source>
        <dbReference type="Proteomes" id="UP000002289"/>
    </source>
</evidence>
<reference evidence="2" key="1">
    <citation type="submission" date="2007-06" db="EMBL/GenBank/DDBJ databases">
        <authorList>
            <person name="DeShazer D."/>
            <person name="Ronning C.M."/>
            <person name="Brinkac L."/>
            <person name="Nierman W.C."/>
        </authorList>
    </citation>
    <scope>NUCLEOTIDE SEQUENCE</scope>
</reference>
<keyword evidence="3" id="KW-1185">Reference proteome</keyword>
<gene>
    <name evidence="2" type="ORF">BPSphi6442_0049</name>
</gene>
<evidence type="ECO:0000313" key="2">
    <source>
        <dbReference type="EMBL" id="ABO60828.1"/>
    </source>
</evidence>
<feature type="region of interest" description="Disordered" evidence="1">
    <location>
        <begin position="91"/>
        <end position="111"/>
    </location>
</feature>
<protein>
    <submittedName>
        <fullName evidence="2">Uncharacterized protein</fullName>
    </submittedName>
</protein>
<accession>A4JX43</accession>
<dbReference type="RefSeq" id="YP_001111127.1">
    <property type="nucleotide sequence ID" value="NC_009235.2"/>
</dbReference>
<dbReference type="EMBL" id="CP000625">
    <property type="protein sequence ID" value="ABO60828.1"/>
    <property type="molecule type" value="Genomic_DNA"/>
</dbReference>